<accession>A0A4P6U7X8</accession>
<feature type="compositionally biased region" description="Low complexity" evidence="1">
    <location>
        <begin position="17"/>
        <end position="43"/>
    </location>
</feature>
<evidence type="ECO:0000256" key="1">
    <source>
        <dbReference type="SAM" id="MobiDB-lite"/>
    </source>
</evidence>
<reference evidence="2 3" key="1">
    <citation type="submission" date="2018-08" db="EMBL/GenBank/DDBJ databases">
        <title>The complete genome sequence of Streptomyces seoulensis, a pioneer strain for nickel superoxide dismutase discovery.</title>
        <authorList>
            <person name="Shin J."/>
            <person name="Lee J.-S."/>
            <person name="Lee E.-J."/>
            <person name="Youn H.-D."/>
        </authorList>
    </citation>
    <scope>NUCLEOTIDE SEQUENCE [LARGE SCALE GENOMIC DNA]</scope>
    <source>
        <strain evidence="2 3">KCTC 9819</strain>
        <plasmid evidence="2 3">unnamed</plasmid>
    </source>
</reference>
<organism evidence="2 3">
    <name type="scientific">Streptomyces seoulensis</name>
    <dbReference type="NCBI Taxonomy" id="73044"/>
    <lineage>
        <taxon>Bacteria</taxon>
        <taxon>Bacillati</taxon>
        <taxon>Actinomycetota</taxon>
        <taxon>Actinomycetes</taxon>
        <taxon>Kitasatosporales</taxon>
        <taxon>Streptomycetaceae</taxon>
        <taxon>Streptomyces</taxon>
    </lineage>
</organism>
<keyword evidence="3" id="KW-1185">Reference proteome</keyword>
<feature type="compositionally biased region" description="Basic residues" evidence="1">
    <location>
        <begin position="307"/>
        <end position="317"/>
    </location>
</feature>
<dbReference type="RefSeq" id="WP_031182933.1">
    <property type="nucleotide sequence ID" value="NZ_CP032230.1"/>
</dbReference>
<dbReference type="KEGG" id="sseo:D0Z67_29150"/>
<feature type="region of interest" description="Disordered" evidence="1">
    <location>
        <begin position="509"/>
        <end position="550"/>
    </location>
</feature>
<protein>
    <submittedName>
        <fullName evidence="2">Uncharacterized protein</fullName>
    </submittedName>
</protein>
<name>A0A4P6U7X8_STRSO</name>
<feature type="region of interest" description="Disordered" evidence="1">
    <location>
        <begin position="1"/>
        <end position="48"/>
    </location>
</feature>
<feature type="compositionally biased region" description="Low complexity" evidence="1">
    <location>
        <begin position="444"/>
        <end position="469"/>
    </location>
</feature>
<geneLocation type="plasmid" evidence="2">
    <name>unnamed</name>
</geneLocation>
<evidence type="ECO:0000313" key="2">
    <source>
        <dbReference type="EMBL" id="QBJ94438.1"/>
    </source>
</evidence>
<feature type="compositionally biased region" description="Basic and acidic residues" evidence="1">
    <location>
        <begin position="343"/>
        <end position="366"/>
    </location>
</feature>
<feature type="compositionally biased region" description="Basic residues" evidence="1">
    <location>
        <begin position="278"/>
        <end position="294"/>
    </location>
</feature>
<dbReference type="GeneID" id="300102967"/>
<feature type="compositionally biased region" description="Basic residues" evidence="1">
    <location>
        <begin position="367"/>
        <end position="385"/>
    </location>
</feature>
<dbReference type="AlphaFoldDB" id="A0A4P6U7X8"/>
<dbReference type="EMBL" id="CP032230">
    <property type="protein sequence ID" value="QBJ94438.1"/>
    <property type="molecule type" value="Genomic_DNA"/>
</dbReference>
<dbReference type="STRING" id="73044.GCA_000725795_04822"/>
<dbReference type="OrthoDB" id="4279391at2"/>
<gene>
    <name evidence="2" type="ORF">D0Z67_29150</name>
</gene>
<proteinExistence type="predicted"/>
<feature type="compositionally biased region" description="Gly residues" evidence="1">
    <location>
        <begin position="179"/>
        <end position="192"/>
    </location>
</feature>
<evidence type="ECO:0000313" key="3">
    <source>
        <dbReference type="Proteomes" id="UP000292547"/>
    </source>
</evidence>
<feature type="region of interest" description="Disordered" evidence="1">
    <location>
        <begin position="653"/>
        <end position="691"/>
    </location>
</feature>
<feature type="region of interest" description="Disordered" evidence="1">
    <location>
        <begin position="147"/>
        <end position="481"/>
    </location>
</feature>
<dbReference type="Proteomes" id="UP000292547">
    <property type="component" value="Plasmid unnamed"/>
</dbReference>
<sequence length="691" mass="73743">MTDDNVISFPRIGFTLTPGNTPDGPATTATDTPTPASLTTPAGSRRSPLDLLTALPSPALLQPAIPTPDLAGDTVPATFRSDGYTPHDDDLIGPRLGALSLAAILAVAVAALRGAHTVGASWWDRRQARLTEADPIREARLKHQLAMQGIQDKAAQQRAKQIPSSQEYGRKTLNRSKSGGSGSGGAGGGQGGKKPSTGNTSGPRSTRPAGGKTRPADRKPTPTRTPKTPKPGSTTPRKNNGSGAKQPAHPKAPHRKHQGAANTLNKHKPRPTNDHAGGKHTPHKPGSKNKKHRPGHADSVGAAVHKNAARRLKKRRKNTSDKPPVWTDPKNANTSSKKRKNRKDAPPAKHTDKKTKPTERDQEMWRKLKQAAARRWKQRTHRPPHATHGPAPKPKTPRNTSTGGGTGPKARRDNTRGPHNRSKHNSNWWTNTRARAWKYAQTHRPTGTTGPTTGPTGTSGTSGTSGSRRSPFENAAHTEGTTWTVVSEHVPGSSRRQQTAAAVTTGITALPAAPTPHTPRPGTSRPQEPSPMPPSTTGPDPRIVKARHQAARTASQAVAHGMDAQHATEITLDDACDGLDQLTTDAFATHDESQRLATKARSLRDTCLTFADYLAVNHNLIGPLFTAALARFAESMDLVARMADEMETSSLEAAEKTETASNEMNDAYRPYNTATADAGLTTPSAPIHNEE</sequence>
<feature type="compositionally biased region" description="Polar residues" evidence="1">
    <location>
        <begin position="158"/>
        <end position="167"/>
    </location>
</feature>
<feature type="compositionally biased region" description="Low complexity" evidence="1">
    <location>
        <begin position="222"/>
        <end position="238"/>
    </location>
</feature>
<keyword evidence="2" id="KW-0614">Plasmid</keyword>